<dbReference type="CDD" id="cd00839">
    <property type="entry name" value="MPP_PAPs"/>
    <property type="match status" value="1"/>
</dbReference>
<feature type="domain" description="Purple acid phosphatase C-terminal" evidence="5">
    <location>
        <begin position="354"/>
        <end position="408"/>
    </location>
</feature>
<dbReference type="Pfam" id="PF00149">
    <property type="entry name" value="Metallophos"/>
    <property type="match status" value="1"/>
</dbReference>
<evidence type="ECO:0008006" key="8">
    <source>
        <dbReference type="Google" id="ProtNLM"/>
    </source>
</evidence>
<feature type="domain" description="Calcineurin-like phosphoesterase" evidence="4">
    <location>
        <begin position="122"/>
        <end position="343"/>
    </location>
</feature>
<dbReference type="InterPro" id="IPR041792">
    <property type="entry name" value="MPP_PAP"/>
</dbReference>
<sequence length="608" mass="65449">MPDGADSGQVHVTITGESSVVVSWASPSRQVVNLTIEAYNASTDTVIGSRRDIVPTTTQYTLACGKLWATIPCRVPGNYSSPLLLHAHVEVQGSVNYRYRIGVVPHRWRYFRTPPAPGERGLRVAIVGDLGQTGFSASTCASIASAHASDRIDAGILLGDLAYSDTNASRWDSFGIQFDASGCSDVPWLVLPGNHEIDPDDLSGEPFLAYRHRWRTPEARPADVGHKFEVIDWDTYSFSGLRFDFGGSFYSVRLGPVHFVALNPYTAAEKGSAQARWLTETLLEVDRNVTPYLVVLVHAPWLHSASAHRCDDELVCAELRASAEEVLMSAGMNMVFSGHVHAYERSHPVDGVQHFVVGHGGNYEELYDAWVPSKLSAFRAGDHYGWGLLTLDGDVHSWEARRSSDGAVPAACGAPPPRAGGGPEPESLAVQVSLRAARGGGCVLAQGRGKAAAGPNPHFMSPVPLEWDDEGDMALQCTVMGQRALGLQEEAVAELAEMVPQAQARPGLEVRRRPLRPLGAFPAGCQLSLAFSEDPVIRLSVRPTTATGLSQSPDAWTFDPFVRVQVVARDPRDRAGGVAVVAEGRTETIPSCTGDPHWKESVAAAPLG</sequence>
<dbReference type="SUPFAM" id="SSF56300">
    <property type="entry name" value="Metallo-dependent phosphatases"/>
    <property type="match status" value="1"/>
</dbReference>
<evidence type="ECO:0000259" key="5">
    <source>
        <dbReference type="Pfam" id="PF14008"/>
    </source>
</evidence>
<dbReference type="InterPro" id="IPR004843">
    <property type="entry name" value="Calcineurin-like_PHP"/>
</dbReference>
<keyword evidence="1" id="KW-0732">Signal</keyword>
<dbReference type="Proteomes" id="UP001189429">
    <property type="component" value="Unassembled WGS sequence"/>
</dbReference>
<accession>A0ABN9WPX5</accession>
<dbReference type="InterPro" id="IPR025733">
    <property type="entry name" value="PAPs_C"/>
</dbReference>
<dbReference type="PANTHER" id="PTHR22953:SF153">
    <property type="entry name" value="PURPLE ACID PHOSPHATASE"/>
    <property type="match status" value="1"/>
</dbReference>
<feature type="region of interest" description="Disordered" evidence="3">
    <location>
        <begin position="406"/>
        <end position="425"/>
    </location>
</feature>
<protein>
    <recommendedName>
        <fullName evidence="8">Purple acid phosphatase</fullName>
    </recommendedName>
</protein>
<evidence type="ECO:0000256" key="1">
    <source>
        <dbReference type="ARBA" id="ARBA00022729"/>
    </source>
</evidence>
<organism evidence="6 7">
    <name type="scientific">Prorocentrum cordatum</name>
    <dbReference type="NCBI Taxonomy" id="2364126"/>
    <lineage>
        <taxon>Eukaryota</taxon>
        <taxon>Sar</taxon>
        <taxon>Alveolata</taxon>
        <taxon>Dinophyceae</taxon>
        <taxon>Prorocentrales</taxon>
        <taxon>Prorocentraceae</taxon>
        <taxon>Prorocentrum</taxon>
    </lineage>
</organism>
<dbReference type="EMBL" id="CAUYUJ010019117">
    <property type="protein sequence ID" value="CAK0888696.1"/>
    <property type="molecule type" value="Genomic_DNA"/>
</dbReference>
<reference evidence="6" key="1">
    <citation type="submission" date="2023-10" db="EMBL/GenBank/DDBJ databases">
        <authorList>
            <person name="Chen Y."/>
            <person name="Shah S."/>
            <person name="Dougan E. K."/>
            <person name="Thang M."/>
            <person name="Chan C."/>
        </authorList>
    </citation>
    <scope>NUCLEOTIDE SEQUENCE [LARGE SCALE GENOMIC DNA]</scope>
</reference>
<proteinExistence type="predicted"/>
<dbReference type="Gene3D" id="3.60.21.10">
    <property type="match status" value="1"/>
</dbReference>
<dbReference type="InterPro" id="IPR039331">
    <property type="entry name" value="PAPs-like"/>
</dbReference>
<evidence type="ECO:0000256" key="3">
    <source>
        <dbReference type="SAM" id="MobiDB-lite"/>
    </source>
</evidence>
<dbReference type="InterPro" id="IPR029052">
    <property type="entry name" value="Metallo-depent_PP-like"/>
</dbReference>
<evidence type="ECO:0000313" key="7">
    <source>
        <dbReference type="Proteomes" id="UP001189429"/>
    </source>
</evidence>
<comment type="caution">
    <text evidence="6">The sequence shown here is derived from an EMBL/GenBank/DDBJ whole genome shotgun (WGS) entry which is preliminary data.</text>
</comment>
<evidence type="ECO:0000256" key="2">
    <source>
        <dbReference type="ARBA" id="ARBA00023180"/>
    </source>
</evidence>
<dbReference type="PANTHER" id="PTHR22953">
    <property type="entry name" value="ACID PHOSPHATASE RELATED"/>
    <property type="match status" value="1"/>
</dbReference>
<evidence type="ECO:0000313" key="6">
    <source>
        <dbReference type="EMBL" id="CAK0888696.1"/>
    </source>
</evidence>
<keyword evidence="2" id="KW-0325">Glycoprotein</keyword>
<evidence type="ECO:0000259" key="4">
    <source>
        <dbReference type="Pfam" id="PF00149"/>
    </source>
</evidence>
<name>A0ABN9WPX5_9DINO</name>
<dbReference type="Pfam" id="PF14008">
    <property type="entry name" value="Metallophos_C"/>
    <property type="match status" value="1"/>
</dbReference>
<gene>
    <name evidence="6" type="ORF">PCOR1329_LOCUS69434</name>
</gene>
<keyword evidence="7" id="KW-1185">Reference proteome</keyword>